<dbReference type="GO" id="GO:0070813">
    <property type="term" value="P:hydrogen sulfide metabolic process"/>
    <property type="evidence" value="ECO:0007669"/>
    <property type="project" value="TreeGrafter"/>
</dbReference>
<dbReference type="Proteomes" id="UP000001505">
    <property type="component" value="Chromosome"/>
</dbReference>
<dbReference type="PANTHER" id="PTHR43084">
    <property type="entry name" value="PERSULFIDE DIOXYGENASE ETHE1"/>
    <property type="match status" value="1"/>
</dbReference>
<dbReference type="GO" id="GO:0016787">
    <property type="term" value="F:hydrolase activity"/>
    <property type="evidence" value="ECO:0007669"/>
    <property type="project" value="UniProtKB-KW"/>
</dbReference>
<dbReference type="HOGENOM" id="CLU_030571_5_3_0"/>
<protein>
    <submittedName>
        <fullName evidence="7">Metallo-beta-lactamase superfamily protein</fullName>
    </submittedName>
</protein>
<evidence type="ECO:0000256" key="3">
    <source>
        <dbReference type="ARBA" id="ARBA00022723"/>
    </source>
</evidence>
<evidence type="ECO:0000256" key="5">
    <source>
        <dbReference type="ARBA" id="ARBA00022833"/>
    </source>
</evidence>
<dbReference type="InterPro" id="IPR035680">
    <property type="entry name" value="Clx_II_MBL"/>
</dbReference>
<dbReference type="PANTHER" id="PTHR43084:SF1">
    <property type="entry name" value="PERSULFIDE DIOXYGENASE ETHE1, MITOCHONDRIAL"/>
    <property type="match status" value="1"/>
</dbReference>
<dbReference type="CDD" id="cd07723">
    <property type="entry name" value="hydroxyacylglutathione_hydrolase_MBL-fold"/>
    <property type="match status" value="1"/>
</dbReference>
<dbReference type="STRING" id="716544.wcw_0937"/>
<comment type="similarity">
    <text evidence="2">Belongs to the metallo-beta-lactamase superfamily. Glyoxalase II family.</text>
</comment>
<accession>D6YVY7</accession>
<organism evidence="7 8">
    <name type="scientific">Waddlia chondrophila (strain ATCC VR-1470 / WSU 86-1044)</name>
    <dbReference type="NCBI Taxonomy" id="716544"/>
    <lineage>
        <taxon>Bacteria</taxon>
        <taxon>Pseudomonadati</taxon>
        <taxon>Chlamydiota</taxon>
        <taxon>Chlamydiia</taxon>
        <taxon>Parachlamydiales</taxon>
        <taxon>Waddliaceae</taxon>
        <taxon>Waddlia</taxon>
    </lineage>
</organism>
<dbReference type="EMBL" id="CP001928">
    <property type="protein sequence ID" value="ADI38298.1"/>
    <property type="molecule type" value="Genomic_DNA"/>
</dbReference>
<dbReference type="KEGG" id="wch:wcw_0937"/>
<proteinExistence type="inferred from homology"/>
<dbReference type="Gene3D" id="3.60.15.10">
    <property type="entry name" value="Ribonuclease Z/Hydroxyacylglutathione hydrolase-like"/>
    <property type="match status" value="1"/>
</dbReference>
<evidence type="ECO:0000313" key="8">
    <source>
        <dbReference type="Proteomes" id="UP000001505"/>
    </source>
</evidence>
<evidence type="ECO:0000259" key="6">
    <source>
        <dbReference type="SMART" id="SM00849"/>
    </source>
</evidence>
<keyword evidence="8" id="KW-1185">Reference proteome</keyword>
<keyword evidence="4" id="KW-0378">Hydrolase</keyword>
<evidence type="ECO:0000256" key="1">
    <source>
        <dbReference type="ARBA" id="ARBA00001947"/>
    </source>
</evidence>
<reference evidence="7 8" key="1">
    <citation type="journal article" date="2010" name="PLoS ONE">
        <title>The Waddlia genome: a window into chlamydial biology.</title>
        <authorList>
            <person name="Bertelli C."/>
            <person name="Collyn F."/>
            <person name="Croxatto A."/>
            <person name="Ruckert C."/>
            <person name="Polkinghorne A."/>
            <person name="Kebbi-Beghdadi C."/>
            <person name="Goesmann A."/>
            <person name="Vaughan L."/>
            <person name="Greub G."/>
        </authorList>
    </citation>
    <scope>NUCLEOTIDE SEQUENCE [LARGE SCALE GENOMIC DNA]</scope>
    <source>
        <strain evidence="8">ATCC VR-1470 / WSU 86-1044</strain>
    </source>
</reference>
<dbReference type="SUPFAM" id="SSF56281">
    <property type="entry name" value="Metallo-hydrolase/oxidoreductase"/>
    <property type="match status" value="1"/>
</dbReference>
<dbReference type="eggNOG" id="COG0491">
    <property type="taxonomic scope" value="Bacteria"/>
</dbReference>
<dbReference type="InterPro" id="IPR036866">
    <property type="entry name" value="RibonucZ/Hydroxyglut_hydro"/>
</dbReference>
<dbReference type="SMART" id="SM00849">
    <property type="entry name" value="Lactamase_B"/>
    <property type="match status" value="1"/>
</dbReference>
<dbReference type="GO" id="GO:0006749">
    <property type="term" value="P:glutathione metabolic process"/>
    <property type="evidence" value="ECO:0007669"/>
    <property type="project" value="TreeGrafter"/>
</dbReference>
<dbReference type="Pfam" id="PF00753">
    <property type="entry name" value="Lactamase_B"/>
    <property type="match status" value="1"/>
</dbReference>
<comment type="cofactor">
    <cofactor evidence="1">
        <name>Zn(2+)</name>
        <dbReference type="ChEBI" id="CHEBI:29105"/>
    </cofactor>
</comment>
<feature type="domain" description="Metallo-beta-lactamase" evidence="6">
    <location>
        <begin position="14"/>
        <end position="172"/>
    </location>
</feature>
<dbReference type="InterPro" id="IPR001279">
    <property type="entry name" value="Metallo-B-lactamas"/>
</dbReference>
<dbReference type="OrthoDB" id="9800872at2"/>
<dbReference type="AlphaFoldDB" id="D6YVY7"/>
<dbReference type="GO" id="GO:0050313">
    <property type="term" value="F:sulfur dioxygenase activity"/>
    <property type="evidence" value="ECO:0007669"/>
    <property type="project" value="TreeGrafter"/>
</dbReference>
<gene>
    <name evidence="7" type="ordered locus">wcw_0937</name>
</gene>
<dbReference type="RefSeq" id="WP_013182012.1">
    <property type="nucleotide sequence ID" value="NC_014225.1"/>
</dbReference>
<name>D6YVY7_WADCW</name>
<keyword evidence="5" id="KW-0862">Zinc</keyword>
<dbReference type="InterPro" id="IPR051682">
    <property type="entry name" value="Mito_Persulfide_Diox"/>
</dbReference>
<dbReference type="GO" id="GO:0046872">
    <property type="term" value="F:metal ion binding"/>
    <property type="evidence" value="ECO:0007669"/>
    <property type="project" value="UniProtKB-KW"/>
</dbReference>
<evidence type="ECO:0000256" key="2">
    <source>
        <dbReference type="ARBA" id="ARBA00006759"/>
    </source>
</evidence>
<sequence length="217" mass="24241">MAFIFEQIRTGGDRNFAYLIGDGSTLEAVVIDPSYDPEAVVERAKDQRLKVSTIINTHGHGDHTNGNDMAQELTGADIAAYKNSSVPHEMDLDEGKVLNVGNLSLKIFHTPGHCEDHIVVYVQRHHVAITGDHLFVGKIGGTATEEQAELQYYHLQRLFSELPSETTIWPGHDVGVRPSSTLALEKESNPFLMVKNFEEFLDLKNNWADFKKKKGLK</sequence>
<evidence type="ECO:0000256" key="4">
    <source>
        <dbReference type="ARBA" id="ARBA00022801"/>
    </source>
</evidence>
<keyword evidence="3" id="KW-0479">Metal-binding</keyword>
<evidence type="ECO:0000313" key="7">
    <source>
        <dbReference type="EMBL" id="ADI38298.1"/>
    </source>
</evidence>